<dbReference type="Proteomes" id="UP001501556">
    <property type="component" value="Unassembled WGS sequence"/>
</dbReference>
<gene>
    <name evidence="1" type="ORF">GCM10022407_03280</name>
</gene>
<name>A0ABP7P5I4_9BACT</name>
<sequence>MEQITNNRQTKDNNEQTPTLFQVYKKLGERNRAAKKVVERLASTGTVVAISTVYNVIYGRSSRADITEQFLNVATEMLAHTKDLQARTAALASAE</sequence>
<accession>A0ABP7P5I4</accession>
<evidence type="ECO:0000313" key="2">
    <source>
        <dbReference type="Proteomes" id="UP001501556"/>
    </source>
</evidence>
<keyword evidence="2" id="KW-1185">Reference proteome</keyword>
<proteinExistence type="predicted"/>
<comment type="caution">
    <text evidence="1">The sequence shown here is derived from an EMBL/GenBank/DDBJ whole genome shotgun (WGS) entry which is preliminary data.</text>
</comment>
<evidence type="ECO:0000313" key="1">
    <source>
        <dbReference type="EMBL" id="GAA3959488.1"/>
    </source>
</evidence>
<reference evidence="2" key="1">
    <citation type="journal article" date="2019" name="Int. J. Syst. Evol. Microbiol.">
        <title>The Global Catalogue of Microorganisms (GCM) 10K type strain sequencing project: providing services to taxonomists for standard genome sequencing and annotation.</title>
        <authorList>
            <consortium name="The Broad Institute Genomics Platform"/>
            <consortium name="The Broad Institute Genome Sequencing Center for Infectious Disease"/>
            <person name="Wu L."/>
            <person name="Ma J."/>
        </authorList>
    </citation>
    <scope>NUCLEOTIDE SEQUENCE [LARGE SCALE GENOMIC DNA]</scope>
    <source>
        <strain evidence="2">JCM 17217</strain>
    </source>
</reference>
<dbReference type="EMBL" id="BAABDI010000001">
    <property type="protein sequence ID" value="GAA3959488.1"/>
    <property type="molecule type" value="Genomic_DNA"/>
</dbReference>
<protein>
    <submittedName>
        <fullName evidence="1">Uncharacterized protein</fullName>
    </submittedName>
</protein>
<dbReference type="RefSeq" id="WP_345120256.1">
    <property type="nucleotide sequence ID" value="NZ_BAABDI010000001.1"/>
</dbReference>
<organism evidence="1 2">
    <name type="scientific">Hymenobacter antarcticus</name>
    <dbReference type="NCBI Taxonomy" id="486270"/>
    <lineage>
        <taxon>Bacteria</taxon>
        <taxon>Pseudomonadati</taxon>
        <taxon>Bacteroidota</taxon>
        <taxon>Cytophagia</taxon>
        <taxon>Cytophagales</taxon>
        <taxon>Hymenobacteraceae</taxon>
        <taxon>Hymenobacter</taxon>
    </lineage>
</organism>